<proteinExistence type="predicted"/>
<name>A0A5M6DCF8_9BACT</name>
<accession>A0A5M6DCF8</accession>
<dbReference type="AlphaFoldDB" id="A0A5M6DCF8"/>
<gene>
    <name evidence="3" type="ORF">FYK55_05855</name>
</gene>
<evidence type="ECO:0000313" key="4">
    <source>
        <dbReference type="Proteomes" id="UP000324479"/>
    </source>
</evidence>
<reference evidence="3 4" key="1">
    <citation type="submission" date="2019-08" db="EMBL/GenBank/DDBJ databases">
        <authorList>
            <person name="Dhanesh K."/>
            <person name="Kumar G."/>
            <person name="Sasikala C."/>
            <person name="Venkata Ramana C."/>
        </authorList>
    </citation>
    <scope>NUCLEOTIDE SEQUENCE [LARGE SCALE GENOMIC DNA]</scope>
    <source>
        <strain evidence="3 4">JC645</strain>
    </source>
</reference>
<protein>
    <submittedName>
        <fullName evidence="3">Uncharacterized protein</fullName>
    </submittedName>
</protein>
<feature type="transmembrane region" description="Helical" evidence="2">
    <location>
        <begin position="65"/>
        <end position="86"/>
    </location>
</feature>
<dbReference type="InterPro" id="IPR032820">
    <property type="entry name" value="ATPase_put"/>
</dbReference>
<feature type="transmembrane region" description="Helical" evidence="2">
    <location>
        <begin position="30"/>
        <end position="53"/>
    </location>
</feature>
<dbReference type="Pfam" id="PF09527">
    <property type="entry name" value="ATPase_gene1"/>
    <property type="match status" value="1"/>
</dbReference>
<feature type="compositionally biased region" description="Basic and acidic residues" evidence="1">
    <location>
        <begin position="91"/>
        <end position="102"/>
    </location>
</feature>
<dbReference type="Proteomes" id="UP000324479">
    <property type="component" value="Unassembled WGS sequence"/>
</dbReference>
<dbReference type="EMBL" id="VWOX01000003">
    <property type="protein sequence ID" value="KAA5545194.1"/>
    <property type="molecule type" value="Genomic_DNA"/>
</dbReference>
<evidence type="ECO:0000256" key="1">
    <source>
        <dbReference type="SAM" id="MobiDB-lite"/>
    </source>
</evidence>
<keyword evidence="2" id="KW-0472">Membrane</keyword>
<sequence>MSQDDPLASDTKSSDEHVDHRPSTAGRPKWIRLSGAGMELAAVTLLFGGIGLLLDRKFQVQRPVWSAAFGLIGFVLGLIRFIRLALSVSESERMTDGRRTDSADTDSTDQPQE</sequence>
<evidence type="ECO:0000313" key="3">
    <source>
        <dbReference type="EMBL" id="KAA5545194.1"/>
    </source>
</evidence>
<comment type="caution">
    <text evidence="3">The sequence shown here is derived from an EMBL/GenBank/DDBJ whole genome shotgun (WGS) entry which is preliminary data.</text>
</comment>
<feature type="compositionally biased region" description="Basic and acidic residues" evidence="1">
    <location>
        <begin position="12"/>
        <end position="22"/>
    </location>
</feature>
<feature type="compositionally biased region" description="Acidic residues" evidence="1">
    <location>
        <begin position="103"/>
        <end position="113"/>
    </location>
</feature>
<evidence type="ECO:0000256" key="2">
    <source>
        <dbReference type="SAM" id="Phobius"/>
    </source>
</evidence>
<feature type="region of interest" description="Disordered" evidence="1">
    <location>
        <begin position="91"/>
        <end position="113"/>
    </location>
</feature>
<keyword evidence="2" id="KW-0812">Transmembrane</keyword>
<keyword evidence="4" id="KW-1185">Reference proteome</keyword>
<feature type="region of interest" description="Disordered" evidence="1">
    <location>
        <begin position="1"/>
        <end position="28"/>
    </location>
</feature>
<keyword evidence="2" id="KW-1133">Transmembrane helix</keyword>
<dbReference type="RefSeq" id="WP_150075463.1">
    <property type="nucleotide sequence ID" value="NZ_VWOX01000003.1"/>
</dbReference>
<organism evidence="3 4">
    <name type="scientific">Roseiconus nitratireducens</name>
    <dbReference type="NCBI Taxonomy" id="2605748"/>
    <lineage>
        <taxon>Bacteria</taxon>
        <taxon>Pseudomonadati</taxon>
        <taxon>Planctomycetota</taxon>
        <taxon>Planctomycetia</taxon>
        <taxon>Pirellulales</taxon>
        <taxon>Pirellulaceae</taxon>
        <taxon>Roseiconus</taxon>
    </lineage>
</organism>